<sequence length="66" mass="7613">MVVLDGIETIDASNVNTDFMGHSYFSESKSVLNDIYYLIKDNARAEKRFGLDEIEVDGGKYWKFKK</sequence>
<gene>
    <name evidence="1" type="ORF">EHQ81_12690</name>
    <name evidence="2" type="ORF">EHQ82_00530</name>
</gene>
<dbReference type="EMBL" id="RQGV01000016">
    <property type="protein sequence ID" value="TGM12893.1"/>
    <property type="molecule type" value="Genomic_DNA"/>
</dbReference>
<keyword evidence="4" id="KW-1185">Reference proteome</keyword>
<name>A0A5F2C8C8_9LEPT</name>
<accession>A0A5F2C8C8</accession>
<dbReference type="Proteomes" id="UP000297832">
    <property type="component" value="Unassembled WGS sequence"/>
</dbReference>
<evidence type="ECO:0000313" key="1">
    <source>
        <dbReference type="EMBL" id="TGM12893.1"/>
    </source>
</evidence>
<organism evidence="1 3">
    <name type="scientific">Leptospira selangorensis</name>
    <dbReference type="NCBI Taxonomy" id="2484982"/>
    <lineage>
        <taxon>Bacteria</taxon>
        <taxon>Pseudomonadati</taxon>
        <taxon>Spirochaetota</taxon>
        <taxon>Spirochaetia</taxon>
        <taxon>Leptospirales</taxon>
        <taxon>Leptospiraceae</taxon>
        <taxon>Leptospira</taxon>
    </lineage>
</organism>
<protein>
    <submittedName>
        <fullName evidence="1">Uncharacterized protein</fullName>
    </submittedName>
</protein>
<proteinExistence type="predicted"/>
<evidence type="ECO:0000313" key="4">
    <source>
        <dbReference type="Proteomes" id="UP000298057"/>
    </source>
</evidence>
<evidence type="ECO:0000313" key="2">
    <source>
        <dbReference type="EMBL" id="TGM30955.1"/>
    </source>
</evidence>
<comment type="caution">
    <text evidence="1">The sequence shown here is derived from an EMBL/GenBank/DDBJ whole genome shotgun (WGS) entry which is preliminary data.</text>
</comment>
<reference evidence="2" key="1">
    <citation type="submission" date="2018-10" db="EMBL/GenBank/DDBJ databases">
        <authorList>
            <person name="Vincent A.T."/>
            <person name="Schiettekatte O."/>
            <person name="Bourhy P."/>
            <person name="Veyrier F.J."/>
            <person name="Picardeau M."/>
        </authorList>
    </citation>
    <scope>NUCLEOTIDE SEQUENCE</scope>
    <source>
        <strain evidence="2">201702406</strain>
    </source>
</reference>
<dbReference type="Proteomes" id="UP000298057">
    <property type="component" value="Unassembled WGS sequence"/>
</dbReference>
<dbReference type="EMBL" id="RQGU01000010">
    <property type="protein sequence ID" value="TGM30955.1"/>
    <property type="molecule type" value="Genomic_DNA"/>
</dbReference>
<dbReference type="AlphaFoldDB" id="A0A5F2C8C8"/>
<reference evidence="3 4" key="2">
    <citation type="journal article" date="2019" name="PLoS Negl. Trop. Dis.">
        <title>Revisiting the worldwide diversity of Leptospira species in the environment.</title>
        <authorList>
            <person name="Vincent A.T."/>
            <person name="Schiettekatte O."/>
            <person name="Bourhy P."/>
            <person name="Veyrier F.J."/>
            <person name="Picardeau M."/>
        </authorList>
    </citation>
    <scope>NUCLEOTIDE SEQUENCE [LARGE SCALE GENOMIC DNA]</scope>
    <source>
        <strain evidence="1 3">201702405</strain>
        <strain evidence="4">201702406</strain>
    </source>
</reference>
<evidence type="ECO:0000313" key="3">
    <source>
        <dbReference type="Proteomes" id="UP000297832"/>
    </source>
</evidence>